<sequence>MSSHRPTQQPNPLVDPPDFVSKFLAHDREDRDEIITSVQAYFLAHWDWPSPTRKAWYSKADLEDWTTLMCPAGPSERAWAFTAYVTFWFLYDDLMEIMGPEELGSSIPRIARILHGEEGLEDMTTPEFILKEICLKINTIAPGKRIFEATLVYMKAATAKQERLQSLTLGFDAYLKYRMLDAACWLTLEGAYWVQEITIPEHLKTEKIWLLQELSLFHGILINDLFSYRKEVKASSQEVQDHDKTLYNGLVILMQSYQFTLLEALEEMKKKIWDYEDEFMAVLDDVRETHKSSAEDREFIERLAVALMDVIGGNVAWSACCGRYNRL</sequence>
<name>A0A4P2VFN8_9AGAR</name>
<protein>
    <submittedName>
        <fullName evidence="1">Putative sesquiterpene synthase</fullName>
    </submittedName>
</protein>
<dbReference type="InterPro" id="IPR008949">
    <property type="entry name" value="Isoprenoid_synthase_dom_sf"/>
</dbReference>
<dbReference type="AlphaFoldDB" id="A0A4P2VFN8"/>
<evidence type="ECO:0000313" key="1">
    <source>
        <dbReference type="EMBL" id="BBH51512.1"/>
    </source>
</evidence>
<dbReference type="Pfam" id="PF19086">
    <property type="entry name" value="Terpene_syn_C_2"/>
    <property type="match status" value="1"/>
</dbReference>
<dbReference type="Gene3D" id="1.10.600.10">
    <property type="entry name" value="Farnesyl Diphosphate Synthase"/>
    <property type="match status" value="1"/>
</dbReference>
<dbReference type="EMBL" id="LC436359">
    <property type="protein sequence ID" value="BBH51512.1"/>
    <property type="molecule type" value="Genomic_DNA"/>
</dbReference>
<reference evidence="1" key="1">
    <citation type="submission" date="2018-11" db="EMBL/GenBank/DDBJ databases">
        <title>Ascomycete Aspergillus oryzae is an efficient expression host for production of basidiomycete terpenes using genomic DNA sequences.</title>
        <authorList>
            <person name="Nagamine S."/>
            <person name="Kozaki T."/>
            <person name="Liu C."/>
            <person name="Nishishita J."/>
            <person name="Sogahata K."/>
            <person name="Sato Y."/>
            <person name="Minami A."/>
            <person name="Ozaki T."/>
            <person name="Wu J."/>
            <person name="Kawagishi H."/>
            <person name="Schmidt-Dannert C."/>
            <person name="Maruyama J."/>
            <person name="Oikawa H."/>
        </authorList>
    </citation>
    <scope>NUCLEOTIDE SEQUENCE</scope>
    <source>
        <strain evidence="1">CpSTS15</strain>
    </source>
</reference>
<proteinExistence type="predicted"/>
<dbReference type="SUPFAM" id="SSF48576">
    <property type="entry name" value="Terpenoid synthases"/>
    <property type="match status" value="1"/>
</dbReference>
<organism evidence="1">
    <name type="scientific">Clitopilus sp</name>
    <dbReference type="NCBI Taxonomy" id="1967123"/>
    <lineage>
        <taxon>Eukaryota</taxon>
        <taxon>Fungi</taxon>
        <taxon>Dikarya</taxon>
        <taxon>Basidiomycota</taxon>
        <taxon>Agaricomycotina</taxon>
        <taxon>Agaricomycetes</taxon>
        <taxon>Agaricomycetidae</taxon>
        <taxon>Agaricales</taxon>
        <taxon>Tricholomatineae</taxon>
        <taxon>Entolomataceae</taxon>
        <taxon>Clitopilus</taxon>
    </lineage>
</organism>
<accession>A0A4P2VFN8</accession>